<reference evidence="3" key="1">
    <citation type="journal article" date="2013" name="New Phytol.">
        <title>Comparative genomic and transcriptomic analyses reveal the hemibiotrophic stage shift of Colletotrichum fungi.</title>
        <authorList>
            <person name="Gan P."/>
            <person name="Ikeda K."/>
            <person name="Irieda H."/>
            <person name="Narusaka M."/>
            <person name="O'Connell R.J."/>
            <person name="Narusaka Y."/>
            <person name="Takano Y."/>
            <person name="Kubo Y."/>
            <person name="Shirasu K."/>
        </authorList>
    </citation>
    <scope>NUCLEOTIDE SEQUENCE [LARGE SCALE GENOMIC DNA]</scope>
    <source>
        <strain evidence="3">104-T / ATCC 96160 / CBS 514.97 / LARS 414 / MAFF 240422</strain>
    </source>
</reference>
<dbReference type="PANTHER" id="PTHR33112:SF9">
    <property type="entry name" value="HETEROKARYON INCOMPATIBILITY DOMAIN-CONTAINING PROTEIN"/>
    <property type="match status" value="1"/>
</dbReference>
<evidence type="ECO:0000259" key="1">
    <source>
        <dbReference type="Pfam" id="PF06985"/>
    </source>
</evidence>
<keyword evidence="3" id="KW-1185">Reference proteome</keyword>
<gene>
    <name evidence="2" type="ORF">Cob_v007118</name>
</gene>
<reference evidence="3" key="2">
    <citation type="journal article" date="2019" name="Mol. Plant Microbe Interact.">
        <title>Genome sequence resources for four phytopathogenic fungi from the Colletotrichum orbiculare species complex.</title>
        <authorList>
            <person name="Gan P."/>
            <person name="Tsushima A."/>
            <person name="Narusaka M."/>
            <person name="Narusaka Y."/>
            <person name="Takano Y."/>
            <person name="Kubo Y."/>
            <person name="Shirasu K."/>
        </authorList>
    </citation>
    <scope>GENOME REANNOTATION</scope>
    <source>
        <strain evidence="3">104-T / ATCC 96160 / CBS 514.97 / LARS 414 / MAFF 240422</strain>
    </source>
</reference>
<dbReference type="PANTHER" id="PTHR33112">
    <property type="entry name" value="DOMAIN PROTEIN, PUTATIVE-RELATED"/>
    <property type="match status" value="1"/>
</dbReference>
<dbReference type="Pfam" id="PF06985">
    <property type="entry name" value="HET"/>
    <property type="match status" value="1"/>
</dbReference>
<feature type="domain" description="Heterokaryon incompatibility" evidence="1">
    <location>
        <begin position="231"/>
        <end position="311"/>
    </location>
</feature>
<organism evidence="2 3">
    <name type="scientific">Colletotrichum orbiculare (strain 104-T / ATCC 96160 / CBS 514.97 / LARS 414 / MAFF 240422)</name>
    <name type="common">Cucumber anthracnose fungus</name>
    <name type="synonym">Colletotrichum lagenarium</name>
    <dbReference type="NCBI Taxonomy" id="1213857"/>
    <lineage>
        <taxon>Eukaryota</taxon>
        <taxon>Fungi</taxon>
        <taxon>Dikarya</taxon>
        <taxon>Ascomycota</taxon>
        <taxon>Pezizomycotina</taxon>
        <taxon>Sordariomycetes</taxon>
        <taxon>Hypocreomycetidae</taxon>
        <taxon>Glomerellales</taxon>
        <taxon>Glomerellaceae</taxon>
        <taxon>Colletotrichum</taxon>
        <taxon>Colletotrichum orbiculare species complex</taxon>
    </lineage>
</organism>
<dbReference type="Proteomes" id="UP000014480">
    <property type="component" value="Unassembled WGS sequence"/>
</dbReference>
<dbReference type="AlphaFoldDB" id="A0A484FQJ4"/>
<dbReference type="OrthoDB" id="2126698at2759"/>
<comment type="caution">
    <text evidence="2">The sequence shown here is derived from an EMBL/GenBank/DDBJ whole genome shotgun (WGS) entry which is preliminary data.</text>
</comment>
<proteinExistence type="predicted"/>
<protein>
    <recommendedName>
        <fullName evidence="1">Heterokaryon incompatibility domain-containing protein</fullName>
    </recommendedName>
</protein>
<sequence>MELSRPVPQPDPSIAPRDGRLNCKRCGDLRLLKYLRGLDWFPNKSCRLCALVSAVINKQVRDPMVADGSPGEEYCLFVQTTIRPGYLPRLETMAFWMEPGRPSSIIGVRNYEIELFTKPGKPSPWPAFNPAKQPKARLDSAERRKLVTSWVESCDSLHRGCNRHYRRNKVRFAYGGVAPFHRILQLGENVRDIRLVDVPRFADPTDRFEYVALALKAPTKHNHHVVTATANVHDRQRGIAWRQIPQALQEALSIAHEQGIRAVWNLNLCVMHDDAQDWQWHLQQLDAIYGDSYFTIAVAGVDDWRKSSFKSRKTFANGFLDGVSPETMTFPISFKGRDYNIFARHSQAVAHSHISRNTRGYSRTDPRTTQNYFGDTFTFQAILMSPRVLHLGLSEMSWECWEYRKCECMPGDYNWLKTPSSSTHGEVWRNGRLRVGLMEHCMMLPCDPPEQKLESIDCLLRSLYPPVSGRVTCHGGIFHLSKTNLVESLLWYWTINLAMGDCQPDPNTPLAVRHHDAKLPTWSWGSISFRRYDADWPKLHIAALSSMSTVKEDPELCLTKDFHWDPSSVDLTTRQNCSTGIHGRLGLRGRLLNAVIEGGTTATLRRDRDTMCRCSFVMSVGKVGIMDAMGPNPECEAVVQPDCVQWMLDVQREQSETYLSLLLLGRVDQAPRFKEPVHVGLALRRVPTPQPHSSKGWEHSTCCPRDVPQFERVGTFFSYVHQGFFEKHGGTEVAEVCLR</sequence>
<evidence type="ECO:0000313" key="2">
    <source>
        <dbReference type="EMBL" id="TDZ19764.1"/>
    </source>
</evidence>
<accession>A0A484FQJ4</accession>
<evidence type="ECO:0000313" key="3">
    <source>
        <dbReference type="Proteomes" id="UP000014480"/>
    </source>
</evidence>
<dbReference type="InterPro" id="IPR010730">
    <property type="entry name" value="HET"/>
</dbReference>
<dbReference type="EMBL" id="AMCV02000018">
    <property type="protein sequence ID" value="TDZ19764.1"/>
    <property type="molecule type" value="Genomic_DNA"/>
</dbReference>
<name>A0A484FQJ4_COLOR</name>